<comment type="caution">
    <text evidence="1">The sequence shown here is derived from an EMBL/GenBank/DDBJ whole genome shotgun (WGS) entry which is preliminary data.</text>
</comment>
<accession>A0A955RIK0</accession>
<proteinExistence type="predicted"/>
<reference evidence="1" key="2">
    <citation type="journal article" date="2021" name="Microbiome">
        <title>Successional dynamics and alternative stable states in a saline activated sludge microbial community over 9 years.</title>
        <authorList>
            <person name="Wang Y."/>
            <person name="Ye J."/>
            <person name="Ju F."/>
            <person name="Liu L."/>
            <person name="Boyd J.A."/>
            <person name="Deng Y."/>
            <person name="Parks D.H."/>
            <person name="Jiang X."/>
            <person name="Yin X."/>
            <person name="Woodcroft B.J."/>
            <person name="Tyson G.W."/>
            <person name="Hugenholtz P."/>
            <person name="Polz M.F."/>
            <person name="Zhang T."/>
        </authorList>
    </citation>
    <scope>NUCLEOTIDE SEQUENCE</scope>
    <source>
        <strain evidence="1">HKST-UBA14</strain>
    </source>
</reference>
<organism evidence="1 2">
    <name type="scientific">Candidatus Dojkabacteria bacterium</name>
    <dbReference type="NCBI Taxonomy" id="2099670"/>
    <lineage>
        <taxon>Bacteria</taxon>
        <taxon>Candidatus Dojkabacteria</taxon>
    </lineage>
</organism>
<dbReference type="EMBL" id="JAGQLK010000017">
    <property type="protein sequence ID" value="MCA9382976.1"/>
    <property type="molecule type" value="Genomic_DNA"/>
</dbReference>
<dbReference type="AlphaFoldDB" id="A0A955RIK0"/>
<reference evidence="1" key="1">
    <citation type="submission" date="2020-04" db="EMBL/GenBank/DDBJ databases">
        <authorList>
            <person name="Zhang T."/>
        </authorList>
    </citation>
    <scope>NUCLEOTIDE SEQUENCE</scope>
    <source>
        <strain evidence="1">HKST-UBA14</strain>
    </source>
</reference>
<evidence type="ECO:0000313" key="1">
    <source>
        <dbReference type="EMBL" id="MCA9382976.1"/>
    </source>
</evidence>
<protein>
    <submittedName>
        <fullName evidence="1">Uncharacterized protein</fullName>
    </submittedName>
</protein>
<dbReference type="Proteomes" id="UP000783287">
    <property type="component" value="Unassembled WGS sequence"/>
</dbReference>
<evidence type="ECO:0000313" key="2">
    <source>
        <dbReference type="Proteomes" id="UP000783287"/>
    </source>
</evidence>
<gene>
    <name evidence="1" type="ORF">KC909_01295</name>
</gene>
<name>A0A955RIK0_9BACT</name>
<sequence>MSESGNAITNWWAAQKEARQTQRQRTEYEATLTPQLEIISAGTTTSNTVPDTLRDVVGNDGITLQTAMDAVFAEAIRTWQISSGGGVPGSFMAEAIAAVDREVQAANALFQAGPQRQNKEVSARSVTLSSRVLGIGTKQAERLQTAIKDENAHAKAVADLEVKEGADAKNNYLRGMFILATSRMVGSVPTTHEQAFQLREDRARTHIVDFWACLNQGFNPNEGEEGAEYDFFPALGQDFELALQEVMEGMEQQYAQSETGFEISDPFRLGVMSAVGDYKLPGRRPSKFDQSLYRMGKRMGKITVIRAVVDSLRANGAQQIEGTLSQAFRSYLGGNSDAMYQAIDGFHAQMFQSVAGIADQFANFVVALPEINADTFHEGPLALDVQSDEGERITAELSTAMMQFMLSGNGHSRGRTNITLASLFANCPDINVYEIGQQPYQGYRQPAVAPQAVDRPAVVPVRPTTRPQVAPRPASTRAPIQTTIIRQRREDEEGEY</sequence>